<dbReference type="EMBL" id="FZOL01000029">
    <property type="protein sequence ID" value="SNT21881.1"/>
    <property type="molecule type" value="Genomic_DNA"/>
</dbReference>
<evidence type="ECO:0000256" key="10">
    <source>
        <dbReference type="ARBA" id="ARBA00023136"/>
    </source>
</evidence>
<dbReference type="InterPro" id="IPR036942">
    <property type="entry name" value="Beta-barrel_TonB_sf"/>
</dbReference>
<keyword evidence="6 16" id="KW-0732">Signal</keyword>
<evidence type="ECO:0000256" key="5">
    <source>
        <dbReference type="ARBA" id="ARBA00022692"/>
    </source>
</evidence>
<name>A0A239KUJ2_9PSED</name>
<dbReference type="InterPro" id="IPR000531">
    <property type="entry name" value="Beta-barrel_TonB"/>
</dbReference>
<evidence type="ECO:0000256" key="3">
    <source>
        <dbReference type="ARBA" id="ARBA00022452"/>
    </source>
</evidence>
<dbReference type="Pfam" id="PF00593">
    <property type="entry name" value="TonB_dep_Rec_b-barrel"/>
    <property type="match status" value="1"/>
</dbReference>
<feature type="compositionally biased region" description="Basic and acidic residues" evidence="15">
    <location>
        <begin position="631"/>
        <end position="640"/>
    </location>
</feature>
<organism evidence="19 20">
    <name type="scientific">Pseudomonas japonica</name>
    <dbReference type="NCBI Taxonomy" id="256466"/>
    <lineage>
        <taxon>Bacteria</taxon>
        <taxon>Pseudomonadati</taxon>
        <taxon>Pseudomonadota</taxon>
        <taxon>Gammaproteobacteria</taxon>
        <taxon>Pseudomonadales</taxon>
        <taxon>Pseudomonadaceae</taxon>
        <taxon>Pseudomonas</taxon>
    </lineage>
</organism>
<dbReference type="OrthoDB" id="127311at2"/>
<evidence type="ECO:0000256" key="1">
    <source>
        <dbReference type="ARBA" id="ARBA00004571"/>
    </source>
</evidence>
<dbReference type="AlphaFoldDB" id="A0A239KUJ2"/>
<evidence type="ECO:0000259" key="18">
    <source>
        <dbReference type="Pfam" id="PF07715"/>
    </source>
</evidence>
<dbReference type="PANTHER" id="PTHR32552">
    <property type="entry name" value="FERRICHROME IRON RECEPTOR-RELATED"/>
    <property type="match status" value="1"/>
</dbReference>
<dbReference type="GO" id="GO:0006826">
    <property type="term" value="P:iron ion transport"/>
    <property type="evidence" value="ECO:0007669"/>
    <property type="project" value="UniProtKB-KW"/>
</dbReference>
<accession>A0A239KUJ2</accession>
<proteinExistence type="inferred from homology"/>
<dbReference type="PROSITE" id="PS01156">
    <property type="entry name" value="TONB_DEPENDENT_REC_2"/>
    <property type="match status" value="1"/>
</dbReference>
<feature type="domain" description="TonB-dependent receptor plug" evidence="18">
    <location>
        <begin position="67"/>
        <end position="172"/>
    </location>
</feature>
<keyword evidence="4" id="KW-0410">Iron transport</keyword>
<dbReference type="CDD" id="cd01347">
    <property type="entry name" value="ligand_gated_channel"/>
    <property type="match status" value="1"/>
</dbReference>
<comment type="subcellular location">
    <subcellularLocation>
        <location evidence="1 12">Cell outer membrane</location>
        <topology evidence="1 12">Multi-pass membrane protein</topology>
    </subcellularLocation>
</comment>
<feature type="region of interest" description="Disordered" evidence="15">
    <location>
        <begin position="618"/>
        <end position="640"/>
    </location>
</feature>
<feature type="chain" id="PRO_5012647413" evidence="16">
    <location>
        <begin position="23"/>
        <end position="750"/>
    </location>
</feature>
<evidence type="ECO:0000256" key="15">
    <source>
        <dbReference type="SAM" id="MobiDB-lite"/>
    </source>
</evidence>
<keyword evidence="5 12" id="KW-0812">Transmembrane</keyword>
<dbReference type="Gene3D" id="2.40.170.20">
    <property type="entry name" value="TonB-dependent receptor, beta-barrel domain"/>
    <property type="match status" value="1"/>
</dbReference>
<evidence type="ECO:0000256" key="7">
    <source>
        <dbReference type="ARBA" id="ARBA00023004"/>
    </source>
</evidence>
<feature type="signal peptide" evidence="16">
    <location>
        <begin position="1"/>
        <end position="22"/>
    </location>
</feature>
<dbReference type="InterPro" id="IPR010917">
    <property type="entry name" value="TonB_rcpt_CS"/>
</dbReference>
<evidence type="ECO:0000256" key="16">
    <source>
        <dbReference type="SAM" id="SignalP"/>
    </source>
</evidence>
<dbReference type="SUPFAM" id="SSF56935">
    <property type="entry name" value="Porins"/>
    <property type="match status" value="1"/>
</dbReference>
<dbReference type="InterPro" id="IPR012910">
    <property type="entry name" value="Plug_dom"/>
</dbReference>
<keyword evidence="8" id="KW-0406">Ion transport</keyword>
<keyword evidence="10 12" id="KW-0472">Membrane</keyword>
<evidence type="ECO:0000256" key="9">
    <source>
        <dbReference type="ARBA" id="ARBA00023077"/>
    </source>
</evidence>
<keyword evidence="7" id="KW-0408">Iron</keyword>
<feature type="domain" description="TonB-dependent receptor-like beta-barrel" evidence="17">
    <location>
        <begin position="289"/>
        <end position="718"/>
    </location>
</feature>
<reference evidence="20" key="1">
    <citation type="submission" date="2017-06" db="EMBL/GenBank/DDBJ databases">
        <authorList>
            <person name="Varghese N."/>
            <person name="Submissions S."/>
        </authorList>
    </citation>
    <scope>NUCLEOTIDE SEQUENCE [LARGE SCALE GENOMIC DNA]</scope>
    <source>
        <strain evidence="20">DSM 22348</strain>
    </source>
</reference>
<dbReference type="Proteomes" id="UP000198407">
    <property type="component" value="Unassembled WGS sequence"/>
</dbReference>
<dbReference type="GO" id="GO:0009279">
    <property type="term" value="C:cell outer membrane"/>
    <property type="evidence" value="ECO:0007669"/>
    <property type="project" value="UniProtKB-SubCell"/>
</dbReference>
<keyword evidence="9 14" id="KW-0798">TonB box</keyword>
<feature type="region of interest" description="Disordered" evidence="15">
    <location>
        <begin position="24"/>
        <end position="49"/>
    </location>
</feature>
<evidence type="ECO:0000256" key="11">
    <source>
        <dbReference type="ARBA" id="ARBA00023237"/>
    </source>
</evidence>
<evidence type="ECO:0000256" key="12">
    <source>
        <dbReference type="PROSITE-ProRule" id="PRU01360"/>
    </source>
</evidence>
<dbReference type="InterPro" id="IPR039426">
    <property type="entry name" value="TonB-dep_rcpt-like"/>
</dbReference>
<evidence type="ECO:0000313" key="19">
    <source>
        <dbReference type="EMBL" id="SNT21881.1"/>
    </source>
</evidence>
<evidence type="ECO:0000256" key="4">
    <source>
        <dbReference type="ARBA" id="ARBA00022496"/>
    </source>
</evidence>
<comment type="similarity">
    <text evidence="12 14">Belongs to the TonB-dependent receptor family.</text>
</comment>
<evidence type="ECO:0000256" key="8">
    <source>
        <dbReference type="ARBA" id="ARBA00023065"/>
    </source>
</evidence>
<dbReference type="STRING" id="1215104.GCA_000730585_02120"/>
<evidence type="ECO:0000256" key="6">
    <source>
        <dbReference type="ARBA" id="ARBA00022729"/>
    </source>
</evidence>
<dbReference type="Pfam" id="PF07715">
    <property type="entry name" value="Plug"/>
    <property type="match status" value="1"/>
</dbReference>
<dbReference type="RefSeq" id="WP_084702806.1">
    <property type="nucleotide sequence ID" value="NZ_FZOL01000029.1"/>
</dbReference>
<keyword evidence="2 12" id="KW-0813">Transport</keyword>
<keyword evidence="11 12" id="KW-0998">Cell outer membrane</keyword>
<gene>
    <name evidence="19" type="ORF">SAMN05444352_12946</name>
</gene>
<evidence type="ECO:0000259" key="17">
    <source>
        <dbReference type="Pfam" id="PF00593"/>
    </source>
</evidence>
<evidence type="ECO:0000256" key="13">
    <source>
        <dbReference type="PROSITE-ProRule" id="PRU10144"/>
    </source>
</evidence>
<dbReference type="PROSITE" id="PS52016">
    <property type="entry name" value="TONB_DEPENDENT_REC_3"/>
    <property type="match status" value="1"/>
</dbReference>
<protein>
    <submittedName>
        <fullName evidence="19">Iron complex outermembrane recepter protein</fullName>
    </submittedName>
</protein>
<evidence type="ECO:0000313" key="20">
    <source>
        <dbReference type="Proteomes" id="UP000198407"/>
    </source>
</evidence>
<keyword evidence="3 12" id="KW-1134">Transmembrane beta strand</keyword>
<feature type="compositionally biased region" description="Low complexity" evidence="15">
    <location>
        <begin position="27"/>
        <end position="38"/>
    </location>
</feature>
<evidence type="ECO:0000256" key="14">
    <source>
        <dbReference type="RuleBase" id="RU003357"/>
    </source>
</evidence>
<sequence>MRNSLSSHVCFALLMAQSAAHAEEKVQPPVEAEAPASSESKEQVASSARELPALTVTARGVEETFLSTPMMVDVISSREITERRLTTVADALRTLPSVDIHEGGNVGNSFIWIRGTGSLTHTSLDDGSVDMRIDGVSNGLLGMSRNLLDVEQVEVAKGPQGTLFGQGAEAGVVTVKTWDPQPDFQGKVGFGVGSDSQRSVEGMLNLPLDNYWALRVAATRDETDDYIEKRENGHPLNRKTRDAMQAKLRFNDGERNDMVLQVYEDSSDNFMPLVLNLEESTPRVTTGGLPHDSYRKNRGVVLNIKHDLDFAQFQSITSFHNHRGEVGRPARPLDLLNITYNSMGIPAALRPALNKYFSEDRNNRQVQTDDIDRYSQEFRLVSPEGSEVGWVGGIYLSHQDRDFAFDSLRDLFVLRGVTLVGNDNYNALQERNYKTDSKAIYGEITYPLTQRLSLITGLRAVDERLRYKASWIPNGNNPLGVNGPRYDAQTLNDTYATGRVGLSLELSPQWTAYVMQSKGHKSGGFADYSTNVPNGEADTPYKASKISATEVGVKYASEDGRVQTSMAVYQNTVDDDHITTSTYPTYLYDTKTVDSRSRGVELEGRWRATEQLTLRAAASHTDARVTSVPESARRVTEEGNRMPQVPYVSGSVGANYADDLPFQLLGHAHWFTDANLRYVGDRWAEPDNGQRLDSYTLLDASVGVAGTFGEVRLWGKNLTDEKWVYFGVQPGNLGVYAPGRTYGLAYTYEF</sequence>
<feature type="short sequence motif" description="TonB C-terminal box" evidence="13">
    <location>
        <begin position="733"/>
        <end position="750"/>
    </location>
</feature>
<evidence type="ECO:0000256" key="2">
    <source>
        <dbReference type="ARBA" id="ARBA00022448"/>
    </source>
</evidence>
<keyword evidence="20" id="KW-1185">Reference proteome</keyword>
<dbReference type="PANTHER" id="PTHR32552:SF81">
    <property type="entry name" value="TONB-DEPENDENT OUTER MEMBRANE RECEPTOR"/>
    <property type="match status" value="1"/>
</dbReference>